<evidence type="ECO:0000256" key="2">
    <source>
        <dbReference type="ARBA" id="ARBA00022759"/>
    </source>
</evidence>
<evidence type="ECO:0000256" key="6">
    <source>
        <dbReference type="PIRNR" id="PIRNR018267"/>
    </source>
</evidence>
<evidence type="ECO:0000313" key="8">
    <source>
        <dbReference type="Proteomes" id="UP000310597"/>
    </source>
</evidence>
<evidence type="ECO:0000256" key="1">
    <source>
        <dbReference type="ARBA" id="ARBA00022722"/>
    </source>
</evidence>
<organism evidence="7 8">
    <name type="scientific">Rhodobacter capsulatus</name>
    <name type="common">Rhodopseudomonas capsulata</name>
    <dbReference type="NCBI Taxonomy" id="1061"/>
    <lineage>
        <taxon>Bacteria</taxon>
        <taxon>Pseudomonadati</taxon>
        <taxon>Pseudomonadota</taxon>
        <taxon>Alphaproteobacteria</taxon>
        <taxon>Rhodobacterales</taxon>
        <taxon>Rhodobacter group</taxon>
        <taxon>Rhodobacter</taxon>
    </lineage>
</organism>
<dbReference type="GO" id="GO:0016787">
    <property type="term" value="F:hydrolase activity"/>
    <property type="evidence" value="ECO:0007669"/>
    <property type="project" value="UniProtKB-KW"/>
</dbReference>
<evidence type="ECO:0000256" key="3">
    <source>
        <dbReference type="ARBA" id="ARBA00022763"/>
    </source>
</evidence>
<keyword evidence="2 6" id="KW-0255">Endonuclease</keyword>
<keyword evidence="3 6" id="KW-0227">DNA damage</keyword>
<keyword evidence="1 6" id="KW-0540">Nuclease</keyword>
<dbReference type="RefSeq" id="WP_136909420.1">
    <property type="nucleotide sequence ID" value="NZ_SWJZ01000112.1"/>
</dbReference>
<comment type="caution">
    <text evidence="7">The sequence shown here is derived from an EMBL/GenBank/DDBJ whole genome shotgun (WGS) entry which is preliminary data.</text>
</comment>
<gene>
    <name evidence="7" type="primary">vsr</name>
    <name evidence="7" type="ORF">FBT96_18925</name>
</gene>
<accession>A0A4U1JLQ8</accession>
<dbReference type="AlphaFoldDB" id="A0A4U1JLQ8"/>
<dbReference type="GO" id="GO:0004519">
    <property type="term" value="F:endonuclease activity"/>
    <property type="evidence" value="ECO:0007669"/>
    <property type="project" value="UniProtKB-KW"/>
</dbReference>
<comment type="similarity">
    <text evidence="6">Belongs to the vsr family.</text>
</comment>
<dbReference type="GO" id="GO:0006298">
    <property type="term" value="P:mismatch repair"/>
    <property type="evidence" value="ECO:0007669"/>
    <property type="project" value="UniProtKB-UniRule"/>
</dbReference>
<sequence length="152" mass="17482">MVDVVDKQTRSRMMSGIKGANTKPELLLRRALHARGFRFRTHDPRLPGRPDIVLPKWRVVIEVRGCFWHRHERCPKASTPATNIDFWQTKFQSNVARDKANLDALLAAGWRVLVVWECAIGRLVPEHILDEVTDFVTDAPHNGSRHREIGFV</sequence>
<reference evidence="7 8" key="1">
    <citation type="submission" date="2019-04" db="EMBL/GenBank/DDBJ databases">
        <title>Draft Whole-Genome sequence of the purple photosynthetic bacterium Rhodobacter capsulatus SP108 with an indigenous class A beta-lactamase.</title>
        <authorList>
            <person name="Robertson S."/>
            <person name="Meyer T.E."/>
            <person name="Kyndt J.A."/>
        </authorList>
    </citation>
    <scope>NUCLEOTIDE SEQUENCE [LARGE SCALE GENOMIC DNA]</scope>
    <source>
        <strain evidence="7 8">SP108</strain>
    </source>
</reference>
<dbReference type="InterPro" id="IPR004603">
    <property type="entry name" value="DNA_mismatch_endonuc_vsr"/>
</dbReference>
<dbReference type="CDD" id="cd00221">
    <property type="entry name" value="Vsr"/>
    <property type="match status" value="1"/>
</dbReference>
<dbReference type="EC" id="3.1.-.-" evidence="6"/>
<protein>
    <recommendedName>
        <fullName evidence="6">Very short patch repair endonuclease</fullName>
        <ecNumber evidence="6">3.1.-.-</ecNumber>
    </recommendedName>
</protein>
<evidence type="ECO:0000256" key="5">
    <source>
        <dbReference type="ARBA" id="ARBA00023204"/>
    </source>
</evidence>
<dbReference type="Pfam" id="PF03852">
    <property type="entry name" value="Vsr"/>
    <property type="match status" value="1"/>
</dbReference>
<dbReference type="OrthoDB" id="9801520at2"/>
<dbReference type="Proteomes" id="UP000310597">
    <property type="component" value="Unassembled WGS sequence"/>
</dbReference>
<evidence type="ECO:0000256" key="4">
    <source>
        <dbReference type="ARBA" id="ARBA00022801"/>
    </source>
</evidence>
<proteinExistence type="inferred from homology"/>
<dbReference type="InterPro" id="IPR011335">
    <property type="entry name" value="Restrct_endonuc-II-like"/>
</dbReference>
<name>A0A4U1JLQ8_RHOCA</name>
<dbReference type="PIRSF" id="PIRSF018267">
    <property type="entry name" value="VSR_endonuc"/>
    <property type="match status" value="1"/>
</dbReference>
<dbReference type="NCBIfam" id="TIGR00632">
    <property type="entry name" value="vsr"/>
    <property type="match status" value="1"/>
</dbReference>
<keyword evidence="5 6" id="KW-0234">DNA repair</keyword>
<keyword evidence="4 6" id="KW-0378">Hydrolase</keyword>
<evidence type="ECO:0000313" key="7">
    <source>
        <dbReference type="EMBL" id="TKD13784.1"/>
    </source>
</evidence>
<dbReference type="EMBL" id="SWJZ01000112">
    <property type="protein sequence ID" value="TKD13784.1"/>
    <property type="molecule type" value="Genomic_DNA"/>
</dbReference>
<dbReference type="Gene3D" id="3.40.960.10">
    <property type="entry name" value="VSR Endonuclease"/>
    <property type="match status" value="1"/>
</dbReference>
<comment type="function">
    <text evidence="6">May nick specific sequences that contain T:G mispairs resulting from m5C-deamination.</text>
</comment>
<dbReference type="SUPFAM" id="SSF52980">
    <property type="entry name" value="Restriction endonuclease-like"/>
    <property type="match status" value="1"/>
</dbReference>